<dbReference type="KEGG" id="tvs:TRAVEDRAFT_67562"/>
<dbReference type="PANTHER" id="PTHR28152:SF1">
    <property type="entry name" value="HYDROXYACYL-THIOESTER DEHYDRATASE TYPE 2, MITOCHONDRIAL"/>
    <property type="match status" value="1"/>
</dbReference>
<accession>R7S9U6</accession>
<name>R7S9U6_TRAVS</name>
<evidence type="ECO:0000256" key="1">
    <source>
        <dbReference type="SAM" id="MobiDB-lite"/>
    </source>
</evidence>
<dbReference type="Proteomes" id="UP000054317">
    <property type="component" value="Unassembled WGS sequence"/>
</dbReference>
<gene>
    <name evidence="2" type="ORF">TRAVEDRAFT_67562</name>
</gene>
<dbReference type="GO" id="GO:0005739">
    <property type="term" value="C:mitochondrion"/>
    <property type="evidence" value="ECO:0007669"/>
    <property type="project" value="TreeGrafter"/>
</dbReference>
<dbReference type="EMBL" id="JH711798">
    <property type="protein sequence ID" value="EIW51714.1"/>
    <property type="molecule type" value="Genomic_DNA"/>
</dbReference>
<dbReference type="AlphaFoldDB" id="R7S9U6"/>
<dbReference type="GeneID" id="19418849"/>
<evidence type="ECO:0000313" key="2">
    <source>
        <dbReference type="EMBL" id="EIW51714.1"/>
    </source>
</evidence>
<dbReference type="Gene3D" id="3.10.129.10">
    <property type="entry name" value="Hotdog Thioesterase"/>
    <property type="match status" value="2"/>
</dbReference>
<feature type="compositionally biased region" description="Basic residues" evidence="1">
    <location>
        <begin position="442"/>
        <end position="460"/>
    </location>
</feature>
<evidence type="ECO:0000313" key="3">
    <source>
        <dbReference type="Proteomes" id="UP000054317"/>
    </source>
</evidence>
<dbReference type="SUPFAM" id="SSF54637">
    <property type="entry name" value="Thioesterase/thiol ester dehydrase-isomerase"/>
    <property type="match status" value="2"/>
</dbReference>
<dbReference type="GO" id="GO:0019171">
    <property type="term" value="F:(3R)-hydroxyacyl-[acyl-carrier-protein] dehydratase activity"/>
    <property type="evidence" value="ECO:0007669"/>
    <property type="project" value="TreeGrafter"/>
</dbReference>
<sequence length="460" mass="51383">MLPRPPILRAANATQRRALTVYSSLARRGVPQSIAAQRRYSSPPPPPPPPAVDVAALDRWISANKQLVLHDTLRPEHLADLYITLPTRDGSLRPFAPPQDGAPLSYGHHLAFFHPRNPERALRLDGTDTDFCPPEPFTRRMWAGGRMEWKRPLSVGDEATARATIGAVTKKGFEKGTPMVFVSQKVEYCKRDSGEVCIEEDRAHVYLAVSGNKRGAREVDGLPDPDFSFEYLPSPTTLFRFSALTFNGHYIHLDKEYAQNSEGYPERLVHGPLTALMLLDVTTLQYPGSAFKSFEYRAVNPIVVNRPVKICGAQTDKETVVVWAEETETKVVGMTGRITQWQGSHASNGRSSVLVYTPVNRQSAKAPMADPDRDGRESERLRVDAFVATSDAFARDLVESLIVLDASAIGLTHSSLRPPPPPPVSNPISDHLKWPPSPHLLPPRHLRRRRRRRPPRRRPL</sequence>
<organism evidence="2 3">
    <name type="scientific">Trametes versicolor (strain FP-101664)</name>
    <name type="common">White-rot fungus</name>
    <name type="synonym">Coriolus versicolor</name>
    <dbReference type="NCBI Taxonomy" id="717944"/>
    <lineage>
        <taxon>Eukaryota</taxon>
        <taxon>Fungi</taxon>
        <taxon>Dikarya</taxon>
        <taxon>Basidiomycota</taxon>
        <taxon>Agaricomycotina</taxon>
        <taxon>Agaricomycetes</taxon>
        <taxon>Polyporales</taxon>
        <taxon>Polyporaceae</taxon>
        <taxon>Trametes</taxon>
    </lineage>
</organism>
<dbReference type="OrthoDB" id="3257538at2759"/>
<dbReference type="PANTHER" id="PTHR28152">
    <property type="entry name" value="HYDROXYACYL-THIOESTER DEHYDRATASE TYPE 2, MITOCHONDRIAL"/>
    <property type="match status" value="1"/>
</dbReference>
<reference evidence="3" key="1">
    <citation type="journal article" date="2012" name="Science">
        <title>The Paleozoic origin of enzymatic lignin decomposition reconstructed from 31 fungal genomes.</title>
        <authorList>
            <person name="Floudas D."/>
            <person name="Binder M."/>
            <person name="Riley R."/>
            <person name="Barry K."/>
            <person name="Blanchette R.A."/>
            <person name="Henrissat B."/>
            <person name="Martinez A.T."/>
            <person name="Otillar R."/>
            <person name="Spatafora J.W."/>
            <person name="Yadav J.S."/>
            <person name="Aerts A."/>
            <person name="Benoit I."/>
            <person name="Boyd A."/>
            <person name="Carlson A."/>
            <person name="Copeland A."/>
            <person name="Coutinho P.M."/>
            <person name="de Vries R.P."/>
            <person name="Ferreira P."/>
            <person name="Findley K."/>
            <person name="Foster B."/>
            <person name="Gaskell J."/>
            <person name="Glotzer D."/>
            <person name="Gorecki P."/>
            <person name="Heitman J."/>
            <person name="Hesse C."/>
            <person name="Hori C."/>
            <person name="Igarashi K."/>
            <person name="Jurgens J.A."/>
            <person name="Kallen N."/>
            <person name="Kersten P."/>
            <person name="Kohler A."/>
            <person name="Kuees U."/>
            <person name="Kumar T.K.A."/>
            <person name="Kuo A."/>
            <person name="LaButti K."/>
            <person name="Larrondo L.F."/>
            <person name="Lindquist E."/>
            <person name="Ling A."/>
            <person name="Lombard V."/>
            <person name="Lucas S."/>
            <person name="Lundell T."/>
            <person name="Martin R."/>
            <person name="McLaughlin D.J."/>
            <person name="Morgenstern I."/>
            <person name="Morin E."/>
            <person name="Murat C."/>
            <person name="Nagy L.G."/>
            <person name="Nolan M."/>
            <person name="Ohm R.A."/>
            <person name="Patyshakuliyeva A."/>
            <person name="Rokas A."/>
            <person name="Ruiz-Duenas F.J."/>
            <person name="Sabat G."/>
            <person name="Salamov A."/>
            <person name="Samejima M."/>
            <person name="Schmutz J."/>
            <person name="Slot J.C."/>
            <person name="St John F."/>
            <person name="Stenlid J."/>
            <person name="Sun H."/>
            <person name="Sun S."/>
            <person name="Syed K."/>
            <person name="Tsang A."/>
            <person name="Wiebenga A."/>
            <person name="Young D."/>
            <person name="Pisabarro A."/>
            <person name="Eastwood D.C."/>
            <person name="Martin F."/>
            <person name="Cullen D."/>
            <person name="Grigoriev I.V."/>
            <person name="Hibbett D.S."/>
        </authorList>
    </citation>
    <scope>NUCLEOTIDE SEQUENCE [LARGE SCALE GENOMIC DNA]</scope>
    <source>
        <strain evidence="3">FP-101664</strain>
    </source>
</reference>
<dbReference type="InterPro" id="IPR052741">
    <property type="entry name" value="Mitochondrial_HTD2"/>
</dbReference>
<dbReference type="RefSeq" id="XP_008045274.1">
    <property type="nucleotide sequence ID" value="XM_008047083.1"/>
</dbReference>
<protein>
    <submittedName>
        <fullName evidence="2">Uncharacterized protein</fullName>
    </submittedName>
</protein>
<feature type="region of interest" description="Disordered" evidence="1">
    <location>
        <begin position="412"/>
        <end position="460"/>
    </location>
</feature>
<keyword evidence="3" id="KW-1185">Reference proteome</keyword>
<proteinExistence type="predicted"/>
<dbReference type="InterPro" id="IPR029069">
    <property type="entry name" value="HotDog_dom_sf"/>
</dbReference>
<dbReference type="OMA" id="RWISANK"/>